<feature type="compositionally biased region" description="Polar residues" evidence="4">
    <location>
        <begin position="2358"/>
        <end position="2375"/>
    </location>
</feature>
<feature type="compositionally biased region" description="Acidic residues" evidence="4">
    <location>
        <begin position="2376"/>
        <end position="2393"/>
    </location>
</feature>
<feature type="compositionally biased region" description="Acidic residues" evidence="4">
    <location>
        <begin position="2221"/>
        <end position="2241"/>
    </location>
</feature>
<reference evidence="6 7" key="1">
    <citation type="submission" date="2016-12" db="EMBL/GenBank/DDBJ databases">
        <title>Trade-off between light-utilization and light-protection in marine flavobacteria.</title>
        <authorList>
            <person name="Kumagai Y."/>
            <person name="Yoshizawa S."/>
            <person name="Kogure K."/>
            <person name="Iwasaki W."/>
        </authorList>
    </citation>
    <scope>NUCLEOTIDE SEQUENCE [LARGE SCALE GENOMIC DNA]</scope>
    <source>
        <strain evidence="6 7">NBRC 108759</strain>
    </source>
</reference>
<protein>
    <recommendedName>
        <fullName evidence="5">Immunoglobulin domain-containing protein</fullName>
    </recommendedName>
</protein>
<sequence length="3097" mass="324128">MYDVVLGTDNVKITEVQIEFNGSIITQTNGYGSASAPASRQTTLPVNMQYAKVDHGGTTKTLSFFNAAGAFVTNNNFTNAATGVGVYNEGVETLVSNGVPAWEDAMQNMVDNRNALNYLFYDGASNIPAGPDFDIYWSRALQNDDFLVVSERDGNTFFKIVPLDINGNPIVTARELRFGFQNGPTSPDGNKKYDWNIGYGSAGRSASQPQYFSVIDISLFNSAQPIYGFRIDNNGDADVKFYGLSDNTFDDNPINPLVPGIIGNVFNDTDKLNDSTVDGTGISTPGGTQLYASLIDGSNNIIDTVAINSDGTYQFFDSVDPNTIYTVVLHTSPAGSLNSNLPANWINIGENQGIGVGNDGNVDGEISVSVAMVLETNVNFGIVDTLGSIGDTVWYDADGNEVKNGSESGLEGATVTLDPGTPGNAADDVTTTTDANGNYSFNNLPAGNYTVSVDVSTVTGGLPANVTISDLVPTYDNDGTASVSRSNISLATDEDNVDQDFGYSSRCTIGATVGVVTANDPDADGINNTCDLDDDNDGILDTDEGCGNAVSTFPNANMGYLFQGNPSTVYLVNLTTGASSIHANLTFQANAVATNEADGLFWAVNRNANRVVLIDPSTFNIVETLPISTSAYSGAYDPIKKQYVVTTSSTVLVIDADPASATYKAQVASFSAAGLNVSDIGYNAADGNFYGVTNGVNNLIKFDTTNEVSSVVGSVTNLPSGTYGAVYSTLDGKIYLGNNSSGVIYLLELRNGLTASVFSNGPASGTNDGAKVLNVDLTGNQVCLDTDGDGIPNSEDLDSDGDGCLDVEESGGVDANMDGILDGTGFDADGLVTGGTGGYNGTEGKETIAHQMSITTPPSNQTATIGQSATFSVVGSAEMATNYIAGSPVYGSPGNASARIVYQWYLGDPNGGGTLLTDTGVYSGTNTANLMVNDVTGLDGNQYFVKLTHLDKVCLEEIASAQLTVENPLIGISKDVTSVVNNTDGTYTVTYLLTVENFGDVALSDIKIFDDVVTQFSGLSPTGYTATNGTLTANAGWNGTAASNILNAGQSLAVGTSGSVSISFTVTPGTTTDIDNTATVEGTSPGGATPTDDSTDGIDPDGTDGDNTPDENTPTPTPFAENPSIGVAKELTSVVNNNDATYTVTYLLTIENFGDVPLSNLILTDDIPSRFNGMTPTSLTATSGTLTANGSWTGAATNNILATGQTLASGATGTVSISLTVTPGATPSIDNAVYVTGDSPQGTTVNDDSTDGNDPDGTDGDDTPDENELTTTPFAENPSIGISKNVTSIVNNNDGTHTVTYLLNVENFGDVPLANVMIYDDVVTQFSGMSATGFAATDGTLTANAGWNGTSTINILSSGQSLAVGASGSVSITFTVTPGITTNVDNTATAEGTSPQGATPTDDSTDGLDPDGSDNDDNPDENTPTPTPFPPLGSIGDTVWYDTNGNGVKDMGELGLEGATVTLDPGTPGNPADDVTITTDANGEYNFPNLPVGNYTISVDVSTVTGGLPMGVTVGELVQTYDSDGTGTANTSSITLGVGEDNTAQDFGYYGNPCTLGATVGVVTANDPDADGINNICDLDDDNDGILDINEGCFNKTAVVSNFNINNSTHTASLNTASNGFGLDITRLDNSFNVTVNGAPLFSNEIELASAFSPIPQTIQFADGTRHGAGGISQIWALGTANAATPLIRLIVYPNGDVQFFGSKTLNGPLEPMILTNGLTVNPVTWNASNTIEIGQVLNGPTYAIGSIYGYNTNCDLDTDDDGISDNLDPDSDGDGCLDVVESGGIDANNDGVLDGSGFDASGLVTGGTNGYNGANGNETVAHQMNITTPVSNQSALAGQSATFSVVASAESATSYSAGSPIYGTAGNANSGIEYKWYLGDPSSGGVLLSDAGVYSGTNTANLMISDATGLDGNEYFVVLTHSDNVCSEETSSGTLSLENPSIGLSKDATSVVNNTDGTYTVTYLLTVENFGNVALSDVKIFDDIVTQFAGMSPTGFTATTGTLTANGAWNGTAGSNILSGGQSLAVGANGTINVTFTITPGTTTNVNNTATAEGTSPLGAVPTDDSTDGIDPDGTDGDDTPDENTPTPTPFAENPSIGVAKELTSVVNNNDATYTVTYLLTIENFGDVPLSNLILTDDIPSRFNGMTPTSLTATSGTLTANGSWTGAATNNILATGQTLASGATGTVSISLTVTPGATPSIDNAVYVTGDSPQGTTVNDDSTDGTDPDGTDGDDTPDENELTTTPFAENPSIGISKNVTSIVNNNDGTHTITYLLNVENFGDIPLANVMIYDDVVTQFSGMSATGFAATDGTLTANAGWNGTNSSNILDGGQSLAVGASGSVSITFTVTPGITTNVDNTATAEGTSPQGATPTDDSTDGLDPDGSDNDDNPDENTPTPTPFAIDGVIGDTVWYDTDGDGIIDAGEPGLEGATVTLDPGTPSDPSDDITTTTDANGNYLFTNLPAGDYIVTVDVTTVTGGLPAGKTPLDLVQIYDADGLGSPSKSFVQLGTGEINLDQDFAWVVPSGNTGGGNGGGIESESLGDAISKIYVGRKKNSVPTNFVKSNENLYNKSKLKREQPYQGKGQTLLDMFPEELYAGNVANVTSPTDILDYTIADEVLSVDFSINGETKGVVLGIKTTDKVYNHTKASCDRLRGAEILNIQKIKIGDYNFLMQGIKQRSGVIEYAVSFATAKNNNDGNYTIQTNWYVNDYIKFNDVYNFQVWSTNPSDTQKMVTDILENLNSFIPVQQKEVQKFPETYASKIYREKGELIVKLRSTEVGNTANVSMVELYSETANNIKFRNNTLSTEIQQSLRLDIADGYEYDALIKVDDQVNDAFYHADGNWGLDYDKRYTEVKKYFVWNNFDREYKDDEYTINRSAEVKATSDYDYLTLYKSLLPGTISADYSEYKYLSFTAKGSGLMELGLIKSSIEDWKEQYRVMVDIKDEERTYYIPFEIFTSVGNKGTIIADDLTTLTFTFLPVEAQTKELDFKVSDVKFTKTAIDEYVIGKVEKFENEFIAYPNPSQGNVKLQLFSKEASKATITLTDITGKVIYRVPAELSVGKNELDLNFNVKPGVMLLQITSEKHDYGTTKMIFR</sequence>
<feature type="region of interest" description="Disordered" evidence="4">
    <location>
        <begin position="1235"/>
        <end position="1278"/>
    </location>
</feature>
<name>A0A2S7WM34_9FLAO</name>
<feature type="region of interest" description="Disordered" evidence="4">
    <location>
        <begin position="2043"/>
        <end position="2096"/>
    </location>
</feature>
<feature type="compositionally biased region" description="Acidic residues" evidence="4">
    <location>
        <begin position="2066"/>
        <end position="2083"/>
    </location>
</feature>
<dbReference type="InterPro" id="IPR003599">
    <property type="entry name" value="Ig_sub"/>
</dbReference>
<feature type="compositionally biased region" description="Polar residues" evidence="4">
    <location>
        <begin position="2242"/>
        <end position="2251"/>
    </location>
</feature>
<keyword evidence="3" id="KW-0732">Signal</keyword>
<feature type="region of interest" description="Disordered" evidence="4">
    <location>
        <begin position="2358"/>
        <end position="2407"/>
    </location>
</feature>
<comment type="subcellular location">
    <subcellularLocation>
        <location evidence="1">Secreted</location>
    </subcellularLocation>
</comment>
<feature type="compositionally biased region" description="Acidic residues" evidence="4">
    <location>
        <begin position="1403"/>
        <end position="1420"/>
    </location>
</feature>
<feature type="region of interest" description="Disordered" evidence="4">
    <location>
        <begin position="1071"/>
        <end position="1123"/>
    </location>
</feature>
<proteinExistence type="predicted"/>
<evidence type="ECO:0000256" key="4">
    <source>
        <dbReference type="SAM" id="MobiDB-lite"/>
    </source>
</evidence>
<keyword evidence="7" id="KW-1185">Reference proteome</keyword>
<feature type="domain" description="Immunoglobulin" evidence="5">
    <location>
        <begin position="858"/>
        <end position="966"/>
    </location>
</feature>
<evidence type="ECO:0000259" key="5">
    <source>
        <dbReference type="SMART" id="SM00409"/>
    </source>
</evidence>
<feature type="compositionally biased region" description="Polar residues" evidence="4">
    <location>
        <begin position="1071"/>
        <end position="1082"/>
    </location>
</feature>
<dbReference type="Pfam" id="PF18962">
    <property type="entry name" value="Por_Secre_tail"/>
    <property type="match status" value="1"/>
</dbReference>
<feature type="compositionally biased region" description="Polar residues" evidence="4">
    <location>
        <begin position="1385"/>
        <end position="1402"/>
    </location>
</feature>
<dbReference type="Pfam" id="PF17210">
    <property type="entry name" value="SdrD_B"/>
    <property type="match status" value="3"/>
</dbReference>
<dbReference type="GO" id="GO:0005576">
    <property type="term" value="C:extracellular region"/>
    <property type="evidence" value="ECO:0007669"/>
    <property type="project" value="UniProtKB-SubCell"/>
</dbReference>
<dbReference type="Proteomes" id="UP000238882">
    <property type="component" value="Unassembled WGS sequence"/>
</dbReference>
<comment type="caution">
    <text evidence="6">The sequence shown here is derived from an EMBL/GenBank/DDBJ whole genome shotgun (WGS) entry which is preliminary data.</text>
</comment>
<dbReference type="InterPro" id="IPR013783">
    <property type="entry name" value="Ig-like_fold"/>
</dbReference>
<evidence type="ECO:0000256" key="3">
    <source>
        <dbReference type="ARBA" id="ARBA00022729"/>
    </source>
</evidence>
<dbReference type="SMART" id="SM00409">
    <property type="entry name" value="IG"/>
    <property type="match status" value="2"/>
</dbReference>
<feature type="region of interest" description="Disordered" evidence="4">
    <location>
        <begin position="2209"/>
        <end position="2251"/>
    </location>
</feature>
<keyword evidence="2" id="KW-0964">Secreted</keyword>
<dbReference type="InterPro" id="IPR033764">
    <property type="entry name" value="Sdr_B"/>
</dbReference>
<dbReference type="EMBL" id="MSCN01000001">
    <property type="protein sequence ID" value="PQJ78674.1"/>
    <property type="molecule type" value="Genomic_DNA"/>
</dbReference>
<evidence type="ECO:0000256" key="1">
    <source>
        <dbReference type="ARBA" id="ARBA00004613"/>
    </source>
</evidence>
<organism evidence="6 7">
    <name type="scientific">Polaribacter porphyrae</name>
    <dbReference type="NCBI Taxonomy" id="1137780"/>
    <lineage>
        <taxon>Bacteria</taxon>
        <taxon>Pseudomonadati</taxon>
        <taxon>Bacteroidota</taxon>
        <taxon>Flavobacteriia</taxon>
        <taxon>Flavobacteriales</taxon>
        <taxon>Flavobacteriaceae</taxon>
    </lineage>
</organism>
<dbReference type="SUPFAM" id="SSF117074">
    <property type="entry name" value="Hypothetical protein PA1324"/>
    <property type="match status" value="3"/>
</dbReference>
<feature type="compositionally biased region" description="Acidic residues" evidence="4">
    <location>
        <begin position="1093"/>
        <end position="1109"/>
    </location>
</feature>
<feature type="region of interest" description="Disordered" evidence="4">
    <location>
        <begin position="1385"/>
        <end position="1446"/>
    </location>
</feature>
<evidence type="ECO:0000313" key="6">
    <source>
        <dbReference type="EMBL" id="PQJ78674.1"/>
    </source>
</evidence>
<feature type="compositionally biased region" description="Polar residues" evidence="4">
    <location>
        <begin position="1269"/>
        <end position="1278"/>
    </location>
</feature>
<dbReference type="InterPro" id="IPR026444">
    <property type="entry name" value="Secre_tail"/>
</dbReference>
<feature type="domain" description="Immunoglobulin" evidence="5">
    <location>
        <begin position="1831"/>
        <end position="1939"/>
    </location>
</feature>
<feature type="compositionally biased region" description="Low complexity" evidence="4">
    <location>
        <begin position="2043"/>
        <end position="2056"/>
    </location>
</feature>
<feature type="compositionally biased region" description="Acidic residues" evidence="4">
    <location>
        <begin position="1248"/>
        <end position="1268"/>
    </location>
</feature>
<evidence type="ECO:0000313" key="7">
    <source>
        <dbReference type="Proteomes" id="UP000238882"/>
    </source>
</evidence>
<evidence type="ECO:0000256" key="2">
    <source>
        <dbReference type="ARBA" id="ARBA00022525"/>
    </source>
</evidence>
<dbReference type="PANTHER" id="PTHR34819">
    <property type="entry name" value="LARGE CYSTEINE-RICH PERIPLASMIC PROTEIN OMCB"/>
    <property type="match status" value="1"/>
</dbReference>
<accession>A0A2S7WM34</accession>
<gene>
    <name evidence="6" type="ORF">BTO18_05505</name>
</gene>
<dbReference type="NCBIfam" id="TIGR04183">
    <property type="entry name" value="Por_Secre_tail"/>
    <property type="match status" value="1"/>
</dbReference>
<dbReference type="InterPro" id="IPR051172">
    <property type="entry name" value="Chlamydia_OmcB"/>
</dbReference>
<dbReference type="Gene3D" id="2.60.40.10">
    <property type="entry name" value="Immunoglobulins"/>
    <property type="match status" value="4"/>
</dbReference>
<dbReference type="SUPFAM" id="SSF101898">
    <property type="entry name" value="NHL repeat"/>
    <property type="match status" value="1"/>
</dbReference>